<dbReference type="Proteomes" id="UP000204221">
    <property type="component" value="Chromosome"/>
</dbReference>
<sequence length="321" mass="35718">MFWLVWRRNRVALLSLLIMGGLLSTVLLGAGLAFRAAGPELARCLDELHMSSSCFYEQDGLLSVFWAALSLDRPMVLLPAVLAMTAGAPLVVREFHRGRHQFLWTQERTREQWFAGTVAVMFGAVLLVSLTIAASMTFWKAQYSPHADIGAFHHGMLVLPARTLFLTALCLLVSTAMRRRVIGVVTSLVAAWGLVLATPFALTVYTAPETMPSAEYFEYEGDSDGYSVTPVDPSAFYLGTRFEDDAGHRIPDQHGYQLTWEHRNADPDAEPWSLPDGLHEFVSYHPADRYWLLQSIEAGVLLVLGTFCVGGTVWLLRRRTG</sequence>
<evidence type="ECO:0000313" key="1">
    <source>
        <dbReference type="EMBL" id="ASO22337.1"/>
    </source>
</evidence>
<dbReference type="KEGG" id="ahg:AHOG_23645"/>
<proteinExistence type="predicted"/>
<organism evidence="1 2">
    <name type="scientific">Actinoalloteichus hoggarensis</name>
    <dbReference type="NCBI Taxonomy" id="1470176"/>
    <lineage>
        <taxon>Bacteria</taxon>
        <taxon>Bacillati</taxon>
        <taxon>Actinomycetota</taxon>
        <taxon>Actinomycetes</taxon>
        <taxon>Pseudonocardiales</taxon>
        <taxon>Pseudonocardiaceae</taxon>
        <taxon>Actinoalloteichus</taxon>
    </lineage>
</organism>
<dbReference type="EMBL" id="CP022521">
    <property type="protein sequence ID" value="ASO22337.1"/>
    <property type="molecule type" value="Genomic_DNA"/>
</dbReference>
<keyword evidence="2" id="KW-1185">Reference proteome</keyword>
<dbReference type="OrthoDB" id="3579673at2"/>
<gene>
    <name evidence="1" type="ORF">AHOG_23645</name>
</gene>
<accession>A0A221WAL9</accession>
<name>A0A221WAL9_9PSEU</name>
<evidence type="ECO:0000313" key="2">
    <source>
        <dbReference type="Proteomes" id="UP000204221"/>
    </source>
</evidence>
<dbReference type="RefSeq" id="WP_093943311.1">
    <property type="nucleotide sequence ID" value="NZ_CP022521.1"/>
</dbReference>
<protein>
    <submittedName>
        <fullName evidence="1">ABC-2 family transporter protein</fullName>
    </submittedName>
</protein>
<reference evidence="1 2" key="1">
    <citation type="submission" date="2017-07" db="EMBL/GenBank/DDBJ databases">
        <title>Complete genome sequence of Actinoalloteichus hoggarensis DSM 45943, type strain of Actinoalloteichus hoggarensis.</title>
        <authorList>
            <person name="Ruckert C."/>
            <person name="Nouioui I."/>
            <person name="Willmese J."/>
            <person name="van Wezel G."/>
            <person name="Klenk H.-P."/>
            <person name="Kalinowski J."/>
            <person name="Zotchev S.B."/>
        </authorList>
    </citation>
    <scope>NUCLEOTIDE SEQUENCE [LARGE SCALE GENOMIC DNA]</scope>
    <source>
        <strain evidence="1 2">DSM 45943</strain>
    </source>
</reference>
<dbReference type="AlphaFoldDB" id="A0A221WAL9"/>